<organism evidence="3 4">
    <name type="scientific">Wenzhouxiangella limi</name>
    <dbReference type="NCBI Taxonomy" id="2707351"/>
    <lineage>
        <taxon>Bacteria</taxon>
        <taxon>Pseudomonadati</taxon>
        <taxon>Pseudomonadota</taxon>
        <taxon>Gammaproteobacteria</taxon>
        <taxon>Chromatiales</taxon>
        <taxon>Wenzhouxiangellaceae</taxon>
        <taxon>Wenzhouxiangella</taxon>
    </lineage>
</organism>
<dbReference type="AlphaFoldDB" id="A0A845VC92"/>
<reference evidence="3 4" key="1">
    <citation type="submission" date="2020-02" db="EMBL/GenBank/DDBJ databases">
        <authorList>
            <person name="Zhang X.-Y."/>
        </authorList>
    </citation>
    <scope>NUCLEOTIDE SEQUENCE [LARGE SCALE GENOMIC DNA]</scope>
    <source>
        <strain evidence="3 4">C33</strain>
    </source>
</reference>
<comment type="function">
    <text evidence="2">Antitoxin component of a type II toxin-antitoxin (TA) system.</text>
</comment>
<dbReference type="EMBL" id="JAAGSC010000033">
    <property type="protein sequence ID" value="NDY94899.1"/>
    <property type="molecule type" value="Genomic_DNA"/>
</dbReference>
<dbReference type="InterPro" id="IPR006442">
    <property type="entry name" value="Antitoxin_Phd/YefM"/>
</dbReference>
<proteinExistence type="inferred from homology"/>
<evidence type="ECO:0000313" key="4">
    <source>
        <dbReference type="Proteomes" id="UP000484885"/>
    </source>
</evidence>
<dbReference type="Proteomes" id="UP000484885">
    <property type="component" value="Unassembled WGS sequence"/>
</dbReference>
<evidence type="ECO:0000256" key="2">
    <source>
        <dbReference type="RuleBase" id="RU362080"/>
    </source>
</evidence>
<gene>
    <name evidence="3" type="ORF">G3I74_04060</name>
</gene>
<sequence length="82" mass="9235">MSEATTNLKDAKARLSELVDRAQAGETVTISRRGRVVAQLTASPSARRAIDVEALRELTRRLPRTDQEAGRLLRQMRDNARY</sequence>
<accession>A0A845VC92</accession>
<protein>
    <recommendedName>
        <fullName evidence="2">Antitoxin</fullName>
    </recommendedName>
</protein>
<name>A0A845VC92_9GAMM</name>
<dbReference type="SUPFAM" id="SSF143120">
    <property type="entry name" value="YefM-like"/>
    <property type="match status" value="1"/>
</dbReference>
<comment type="caution">
    <text evidence="3">The sequence shown here is derived from an EMBL/GenBank/DDBJ whole genome shotgun (WGS) entry which is preliminary data.</text>
</comment>
<dbReference type="InterPro" id="IPR036165">
    <property type="entry name" value="YefM-like_sf"/>
</dbReference>
<evidence type="ECO:0000256" key="1">
    <source>
        <dbReference type="ARBA" id="ARBA00009981"/>
    </source>
</evidence>
<dbReference type="NCBIfam" id="TIGR01552">
    <property type="entry name" value="phd_fam"/>
    <property type="match status" value="1"/>
</dbReference>
<dbReference type="Gene3D" id="3.40.1620.10">
    <property type="entry name" value="YefM-like domain"/>
    <property type="match status" value="1"/>
</dbReference>
<evidence type="ECO:0000313" key="3">
    <source>
        <dbReference type="EMBL" id="NDY94899.1"/>
    </source>
</evidence>
<dbReference type="Pfam" id="PF02604">
    <property type="entry name" value="PhdYeFM_antitox"/>
    <property type="match status" value="1"/>
</dbReference>
<dbReference type="RefSeq" id="WP_164210313.1">
    <property type="nucleotide sequence ID" value="NZ_JAAGSC010000033.1"/>
</dbReference>
<comment type="similarity">
    <text evidence="1 2">Belongs to the phD/YefM antitoxin family.</text>
</comment>
<keyword evidence="4" id="KW-1185">Reference proteome</keyword>